<accession>A0A1X2GP06</accession>
<dbReference type="AlphaFoldDB" id="A0A1X2GP06"/>
<evidence type="ECO:0000256" key="2">
    <source>
        <dbReference type="PROSITE-ProRule" id="PRU00708"/>
    </source>
</evidence>
<feature type="compositionally biased region" description="Low complexity" evidence="3">
    <location>
        <begin position="76"/>
        <end position="97"/>
    </location>
</feature>
<dbReference type="InterPro" id="IPR051222">
    <property type="entry name" value="PPR/CCM1_RNA-binding"/>
</dbReference>
<evidence type="ECO:0008006" key="6">
    <source>
        <dbReference type="Google" id="ProtNLM"/>
    </source>
</evidence>
<dbReference type="PROSITE" id="PS51375">
    <property type="entry name" value="PPR"/>
    <property type="match status" value="1"/>
</dbReference>
<evidence type="ECO:0000256" key="1">
    <source>
        <dbReference type="ARBA" id="ARBA00022737"/>
    </source>
</evidence>
<evidence type="ECO:0000313" key="4">
    <source>
        <dbReference type="EMBL" id="ORX58213.1"/>
    </source>
</evidence>
<dbReference type="PANTHER" id="PTHR47942">
    <property type="entry name" value="TETRATRICOPEPTIDE REPEAT (TPR)-LIKE SUPERFAMILY PROTEIN-RELATED"/>
    <property type="match status" value="1"/>
</dbReference>
<dbReference type="InterPro" id="IPR011990">
    <property type="entry name" value="TPR-like_helical_dom_sf"/>
</dbReference>
<name>A0A1X2GP06_9FUNG</name>
<dbReference type="Gene3D" id="1.25.40.10">
    <property type="entry name" value="Tetratricopeptide repeat domain"/>
    <property type="match status" value="2"/>
</dbReference>
<dbReference type="EMBL" id="MCGT01000007">
    <property type="protein sequence ID" value="ORX58213.1"/>
    <property type="molecule type" value="Genomic_DNA"/>
</dbReference>
<dbReference type="InterPro" id="IPR002885">
    <property type="entry name" value="PPR_rpt"/>
</dbReference>
<sequence>MFLCPISCIKPLTHPCHVYKRIQVIVQITARQLTSQPHSLPSSRPSLFTYPFLSSPQHRSLAQAHRSSIGRIRWLTSTSSSSSSPPCQDPQQHQEQQQNDRHGLLRQPLQLPHLHLPLVPDSSAKPTRHPLHPDTTLHTLLDPPNLAAAVDRFVTTAHCHKDSQRLAAALAEITADDLAQLLSKSSASVDASPVRRRRLDRLVKTLADMLPLATVHQLLSLPSTSTSDDLIMRALFSRYAKHYVASDDKEQCLATTLAMMTGRQRSPALTTWLFNILLDKCLAVDRNDHVQRVLQHMKTSGCALDVATYNLLIRSQLSQRQDEAAARALYQELLNSSIHPSTATFNTFLRYSIDQQAWDQVSYWMDQLDHHHVHPNAVTLRILMAGIAGHSKQPQLQLAFDHVVSQVDLANEDLEHIINISASHMLREHQTEAALDALGHLFRRLPMAALSLHSHNIYLHALAQFGDMVAAEELFQRLRHSADLPDPDVVTYTTLIHGYIRTAPARHVNLAHIVDLYQDMVDQKMATNVHLQAVLLFGMIKSSSGLPVANRQQLVANLKPCTQLFELLVDQQPKAPHLQMRLYNMIMDGYFIHSQHSRDLPRHVRPYRFLRQAVQRGLPLGTDTLNIWVRGLALFHHDLTAAESLLQWMTKRRGVQWDELTVYYLTLAALARGQTTKVQQWITQYEQQHTIQGSGLLYFKSLVMP</sequence>
<proteinExistence type="predicted"/>
<reference evidence="4 5" key="1">
    <citation type="submission" date="2016-07" db="EMBL/GenBank/DDBJ databases">
        <title>Pervasive Adenine N6-methylation of Active Genes in Fungi.</title>
        <authorList>
            <consortium name="DOE Joint Genome Institute"/>
            <person name="Mondo S.J."/>
            <person name="Dannebaum R.O."/>
            <person name="Kuo R.C."/>
            <person name="Labutti K."/>
            <person name="Haridas S."/>
            <person name="Kuo A."/>
            <person name="Salamov A."/>
            <person name="Ahrendt S.R."/>
            <person name="Lipzen A."/>
            <person name="Sullivan W."/>
            <person name="Andreopoulos W.B."/>
            <person name="Clum A."/>
            <person name="Lindquist E."/>
            <person name="Daum C."/>
            <person name="Ramamoorthy G.K."/>
            <person name="Gryganskyi A."/>
            <person name="Culley D."/>
            <person name="Magnuson J.K."/>
            <person name="James T.Y."/>
            <person name="O'Malley M.A."/>
            <person name="Stajich J.E."/>
            <person name="Spatafora J.W."/>
            <person name="Visel A."/>
            <person name="Grigoriev I.V."/>
        </authorList>
    </citation>
    <scope>NUCLEOTIDE SEQUENCE [LARGE SCALE GENOMIC DNA]</scope>
    <source>
        <strain evidence="4 5">NRRL 3301</strain>
    </source>
</reference>
<evidence type="ECO:0000313" key="5">
    <source>
        <dbReference type="Proteomes" id="UP000242146"/>
    </source>
</evidence>
<feature type="region of interest" description="Disordered" evidence="3">
    <location>
        <begin position="76"/>
        <end position="100"/>
    </location>
</feature>
<feature type="region of interest" description="Disordered" evidence="3">
    <location>
        <begin position="116"/>
        <end position="138"/>
    </location>
</feature>
<evidence type="ECO:0000256" key="3">
    <source>
        <dbReference type="SAM" id="MobiDB-lite"/>
    </source>
</evidence>
<dbReference type="STRING" id="101127.A0A1X2GP06"/>
<dbReference type="OrthoDB" id="185373at2759"/>
<keyword evidence="5" id="KW-1185">Reference proteome</keyword>
<dbReference type="Pfam" id="PF01535">
    <property type="entry name" value="PPR"/>
    <property type="match status" value="1"/>
</dbReference>
<dbReference type="Proteomes" id="UP000242146">
    <property type="component" value="Unassembled WGS sequence"/>
</dbReference>
<protein>
    <recommendedName>
        <fullName evidence="6">Pentacotripeptide-repeat region of PRORP domain-containing protein</fullName>
    </recommendedName>
</protein>
<feature type="repeat" description="PPR" evidence="2">
    <location>
        <begin position="305"/>
        <end position="340"/>
    </location>
</feature>
<keyword evidence="1" id="KW-0677">Repeat</keyword>
<gene>
    <name evidence="4" type="ORF">DM01DRAFT_1333875</name>
</gene>
<comment type="caution">
    <text evidence="4">The sequence shown here is derived from an EMBL/GenBank/DDBJ whole genome shotgun (WGS) entry which is preliminary data.</text>
</comment>
<organism evidence="4 5">
    <name type="scientific">Hesseltinella vesiculosa</name>
    <dbReference type="NCBI Taxonomy" id="101127"/>
    <lineage>
        <taxon>Eukaryota</taxon>
        <taxon>Fungi</taxon>
        <taxon>Fungi incertae sedis</taxon>
        <taxon>Mucoromycota</taxon>
        <taxon>Mucoromycotina</taxon>
        <taxon>Mucoromycetes</taxon>
        <taxon>Mucorales</taxon>
        <taxon>Cunninghamellaceae</taxon>
        <taxon>Hesseltinella</taxon>
    </lineage>
</organism>